<dbReference type="InterPro" id="IPR051599">
    <property type="entry name" value="Cell_Envelope_Assoc"/>
</dbReference>
<dbReference type="EMBL" id="JAGYPF010000001">
    <property type="protein sequence ID" value="MBS4211493.1"/>
    <property type="molecule type" value="Genomic_DNA"/>
</dbReference>
<dbReference type="Gene3D" id="3.40.50.620">
    <property type="entry name" value="HUPs"/>
    <property type="match status" value="1"/>
</dbReference>
<name>A0A942U269_9BACI</name>
<dbReference type="Proteomes" id="UP000679749">
    <property type="component" value="Unassembled WGS sequence"/>
</dbReference>
<dbReference type="GO" id="GO:0043164">
    <property type="term" value="P:Gram-negative-bacterium-type cell wall biogenesis"/>
    <property type="evidence" value="ECO:0007669"/>
    <property type="project" value="TreeGrafter"/>
</dbReference>
<evidence type="ECO:0000313" key="3">
    <source>
        <dbReference type="Proteomes" id="UP000679749"/>
    </source>
</evidence>
<proteinExistence type="predicted"/>
<dbReference type="CDD" id="cd06259">
    <property type="entry name" value="YdcF-like"/>
    <property type="match status" value="1"/>
</dbReference>
<sequence length="198" mass="21601">MRKKVVLLFWVIFAVGIIYAAFLQYKISLNYGVVPANNADYLVVLGARVKGTEPSLTLASRIDAAAVYLKKNTSTIAIASGGQGPGEDISEAECIKRELQKLGINESRIVLEAKSTDTYENIHFSKKLIPISAKDGVVVTNDFHLYRALSLAADADLKVQGLPAGTPLIAVPKSYIHEYLAITKYYLVTSLANLKTRL</sequence>
<evidence type="ECO:0000313" key="2">
    <source>
        <dbReference type="EMBL" id="MBS4211493.1"/>
    </source>
</evidence>
<dbReference type="GO" id="GO:0005886">
    <property type="term" value="C:plasma membrane"/>
    <property type="evidence" value="ECO:0007669"/>
    <property type="project" value="TreeGrafter"/>
</dbReference>
<dbReference type="PANTHER" id="PTHR30336">
    <property type="entry name" value="INNER MEMBRANE PROTEIN, PROBABLE PERMEASE"/>
    <property type="match status" value="1"/>
</dbReference>
<dbReference type="InterPro" id="IPR014729">
    <property type="entry name" value="Rossmann-like_a/b/a_fold"/>
</dbReference>
<reference evidence="2" key="1">
    <citation type="submission" date="2021-05" db="EMBL/GenBank/DDBJ databases">
        <title>Novel Bacillus species.</title>
        <authorList>
            <person name="Liu G."/>
        </authorList>
    </citation>
    <scope>NUCLEOTIDE SEQUENCE</scope>
    <source>
        <strain evidence="2">FJAT-49825</strain>
    </source>
</reference>
<feature type="domain" description="DUF218" evidence="1">
    <location>
        <begin position="40"/>
        <end position="180"/>
    </location>
</feature>
<accession>A0A942U269</accession>
<dbReference type="InterPro" id="IPR003848">
    <property type="entry name" value="DUF218"/>
</dbReference>
<protein>
    <submittedName>
        <fullName evidence="2">YdcF family protein</fullName>
    </submittedName>
</protein>
<comment type="caution">
    <text evidence="2">The sequence shown here is derived from an EMBL/GenBank/DDBJ whole genome shotgun (WGS) entry which is preliminary data.</text>
</comment>
<dbReference type="RefSeq" id="WP_213116887.1">
    <property type="nucleotide sequence ID" value="NZ_JAGYPF010000001.1"/>
</dbReference>
<organism evidence="2 3">
    <name type="scientific">Neobacillus rhizophilus</name>
    <dbReference type="NCBI Taxonomy" id="2833579"/>
    <lineage>
        <taxon>Bacteria</taxon>
        <taxon>Bacillati</taxon>
        <taxon>Bacillota</taxon>
        <taxon>Bacilli</taxon>
        <taxon>Bacillales</taxon>
        <taxon>Bacillaceae</taxon>
        <taxon>Neobacillus</taxon>
    </lineage>
</organism>
<dbReference type="PANTHER" id="PTHR30336:SF4">
    <property type="entry name" value="ENVELOPE BIOGENESIS FACTOR ELYC"/>
    <property type="match status" value="1"/>
</dbReference>
<keyword evidence="3" id="KW-1185">Reference proteome</keyword>
<gene>
    <name evidence="2" type="ORF">KHA99_03345</name>
</gene>
<dbReference type="GO" id="GO:0000270">
    <property type="term" value="P:peptidoglycan metabolic process"/>
    <property type="evidence" value="ECO:0007669"/>
    <property type="project" value="TreeGrafter"/>
</dbReference>
<dbReference type="Pfam" id="PF02698">
    <property type="entry name" value="DUF218"/>
    <property type="match status" value="1"/>
</dbReference>
<dbReference type="AlphaFoldDB" id="A0A942U269"/>
<evidence type="ECO:0000259" key="1">
    <source>
        <dbReference type="Pfam" id="PF02698"/>
    </source>
</evidence>